<evidence type="ECO:0000313" key="2">
    <source>
        <dbReference type="Proteomes" id="UP000292974"/>
    </source>
</evidence>
<comment type="caution">
    <text evidence="1">The sequence shown here is derived from an EMBL/GenBank/DDBJ whole genome shotgun (WGS) entry which is preliminary data.</text>
</comment>
<accession>A0A7M3DW90</accession>
<protein>
    <submittedName>
        <fullName evidence="1">Uncharacterized protein</fullName>
    </submittedName>
</protein>
<reference evidence="1 2" key="1">
    <citation type="submission" date="2019-02" db="EMBL/GenBank/DDBJ databases">
        <title>The genomic architecture of introgression among sibling species of bacteria.</title>
        <authorList>
            <person name="Cavassim M.I.A."/>
            <person name="Moeskjaer S."/>
            <person name="Moslemi C."/>
            <person name="Fields B."/>
            <person name="Bachmann A."/>
            <person name="Vilhjalmsson B."/>
            <person name="Schierup M.H."/>
            <person name="Young J.P.W."/>
            <person name="Andersen S.U."/>
        </authorList>
    </citation>
    <scope>NUCLEOTIDE SEQUENCE [LARGE SCALE GENOMIC DNA]</scope>
    <source>
        <strain evidence="1 2">SM135B</strain>
    </source>
</reference>
<dbReference type="RefSeq" id="WP_130716708.1">
    <property type="nucleotide sequence ID" value="NZ_SIOP01000001.1"/>
</dbReference>
<proteinExistence type="predicted"/>
<gene>
    <name evidence="1" type="ORF">ELH90_15625</name>
</gene>
<organism evidence="1 2">
    <name type="scientific">Rhizobium leguminosarum</name>
    <dbReference type="NCBI Taxonomy" id="384"/>
    <lineage>
        <taxon>Bacteria</taxon>
        <taxon>Pseudomonadati</taxon>
        <taxon>Pseudomonadota</taxon>
        <taxon>Alphaproteobacteria</taxon>
        <taxon>Hyphomicrobiales</taxon>
        <taxon>Rhizobiaceae</taxon>
        <taxon>Rhizobium/Agrobacterium group</taxon>
        <taxon>Rhizobium</taxon>
    </lineage>
</organism>
<evidence type="ECO:0000313" key="1">
    <source>
        <dbReference type="EMBL" id="TAY52955.1"/>
    </source>
</evidence>
<dbReference type="EMBL" id="SIOP01000001">
    <property type="protein sequence ID" value="TAY52955.1"/>
    <property type="molecule type" value="Genomic_DNA"/>
</dbReference>
<dbReference type="AlphaFoldDB" id="A0A7M3DW90"/>
<dbReference type="Proteomes" id="UP000292974">
    <property type="component" value="Unassembled WGS sequence"/>
</dbReference>
<name>A0A7M3DW90_RHILE</name>
<sequence length="261" mass="27500">MVALAVVALVASCATPEGVGSKKPIPVSKVANDLKCELSAFLKSPGVVPQKDDIFKLDPDQWASGTLTLKTVTANTYKASIGTAGVLPLGSGSIAPSLSFTAQPTSTVSTEIPFVLQQKLVAGNGCPLGHRPEEDYVGNFSKLLIALAEQQKEINSGSPYFGVRGITLSTEFGVEWSGDLNATVTFVPLTISPDVAASRNDIQHLEITFRTGLAEQPLHIKDFRVAGRPGGSGPVIVKAPPTMSALECAQYKRIHNTKTCP</sequence>